<gene>
    <name evidence="2" type="ordered locus">Rahaq_3878</name>
    <name evidence="3" type="ORF">ACFPK4_00930</name>
</gene>
<protein>
    <submittedName>
        <fullName evidence="3">YjgN family protein</fullName>
    </submittedName>
</protein>
<evidence type="ECO:0000313" key="2">
    <source>
        <dbReference type="EMBL" id="ADW75467.1"/>
    </source>
</evidence>
<keyword evidence="1" id="KW-1133">Transmembrane helix</keyword>
<organism evidence="2 4">
    <name type="scientific">Rahnella sp. (strain Y9602)</name>
    <dbReference type="NCBI Taxonomy" id="2703885"/>
    <lineage>
        <taxon>Bacteria</taxon>
        <taxon>Pseudomonadati</taxon>
        <taxon>Pseudomonadota</taxon>
        <taxon>Gammaproteobacteria</taxon>
        <taxon>Enterobacterales</taxon>
        <taxon>Yersiniaceae</taxon>
        <taxon>Rahnella</taxon>
    </lineage>
</organism>
<dbReference type="RefSeq" id="WP_013577156.1">
    <property type="nucleotide sequence ID" value="NC_015061.1"/>
</dbReference>
<dbReference type="Pfam" id="PF05987">
    <property type="entry name" value="DUF898"/>
    <property type="match status" value="1"/>
</dbReference>
<accession>A0A0H3FF24</accession>
<keyword evidence="1" id="KW-0812">Transmembrane</keyword>
<dbReference type="InterPro" id="IPR010295">
    <property type="entry name" value="DUF898"/>
</dbReference>
<evidence type="ECO:0000313" key="4">
    <source>
        <dbReference type="Proteomes" id="UP000007257"/>
    </source>
</evidence>
<evidence type="ECO:0000313" key="5">
    <source>
        <dbReference type="Proteomes" id="UP001598201"/>
    </source>
</evidence>
<feature type="transmembrane region" description="Helical" evidence="1">
    <location>
        <begin position="326"/>
        <end position="344"/>
    </location>
</feature>
<feature type="transmembrane region" description="Helical" evidence="1">
    <location>
        <begin position="100"/>
        <end position="119"/>
    </location>
</feature>
<reference evidence="4" key="1">
    <citation type="submission" date="2011-01" db="EMBL/GenBank/DDBJ databases">
        <title>Complete sequence of chromosome of Rahnella sp. Y9602.</title>
        <authorList>
            <consortium name="US DOE Joint Genome Institute"/>
            <person name="Lucas S."/>
            <person name="Copeland A."/>
            <person name="Lapidus A."/>
            <person name="Cheng J.-F."/>
            <person name="Goodwin L."/>
            <person name="Pitluck S."/>
            <person name="Lu M."/>
            <person name="Detter J.C."/>
            <person name="Han C."/>
            <person name="Tapia R."/>
            <person name="Land M."/>
            <person name="Hauser L."/>
            <person name="Kyrpides N."/>
            <person name="Ivanova N."/>
            <person name="Ovchinnikova G."/>
            <person name="Pagani I."/>
            <person name="Sobecky P.A."/>
            <person name="Martinez R.J."/>
            <person name="Woyke T."/>
        </authorList>
    </citation>
    <scope>NUCLEOTIDE SEQUENCE [LARGE SCALE GENOMIC DNA]</scope>
    <source>
        <strain evidence="4">Y9602</strain>
    </source>
</reference>
<feature type="transmembrane region" description="Helical" evidence="1">
    <location>
        <begin position="76"/>
        <end position="94"/>
    </location>
</feature>
<reference evidence="2 4" key="2">
    <citation type="journal article" date="2012" name="J. Bacteriol.">
        <title>Complete Genome Sequence of Rahnella sp. Strain Y9602, a Gammaproteobacterium Isolate from Metal- and Radionuclide-Contaminated Soil.</title>
        <authorList>
            <person name="Martinez R.J."/>
            <person name="Bruce D."/>
            <person name="Detter C."/>
            <person name="Goodwin L.A."/>
            <person name="Han J."/>
            <person name="Han C.S."/>
            <person name="Held B."/>
            <person name="Land M.L."/>
            <person name="Mikhailova N."/>
            <person name="Nolan M."/>
            <person name="Pennacchio L."/>
            <person name="Pitluck S."/>
            <person name="Tapia R."/>
            <person name="Woyke T."/>
            <person name="Sobecky P.A."/>
        </authorList>
    </citation>
    <scope>NUCLEOTIDE SEQUENCE [LARGE SCALE GENOMIC DNA]</scope>
    <source>
        <strain evidence="2 4">Y9602</strain>
    </source>
</reference>
<dbReference type="KEGG" id="rah:Rahaq_3878"/>
<dbReference type="AlphaFoldDB" id="A0A0H3FF24"/>
<keyword evidence="5" id="KW-1185">Reference proteome</keyword>
<feature type="transmembrane region" description="Helical" evidence="1">
    <location>
        <begin position="279"/>
        <end position="305"/>
    </location>
</feature>
<name>A0A0H3FF24_RAHSY</name>
<evidence type="ECO:0000313" key="3">
    <source>
        <dbReference type="EMBL" id="MFD3222086.1"/>
    </source>
</evidence>
<dbReference type="HOGENOM" id="CLU_049287_0_0_6"/>
<feature type="transmembrane region" description="Helical" evidence="1">
    <location>
        <begin position="140"/>
        <end position="166"/>
    </location>
</feature>
<feature type="transmembrane region" description="Helical" evidence="1">
    <location>
        <begin position="172"/>
        <end position="193"/>
    </location>
</feature>
<feature type="transmembrane region" description="Helical" evidence="1">
    <location>
        <begin position="24"/>
        <end position="44"/>
    </location>
</feature>
<dbReference type="eggNOG" id="COG4269">
    <property type="taxonomic scope" value="Bacteria"/>
</dbReference>
<dbReference type="EMBL" id="JBHUCJ010000001">
    <property type="protein sequence ID" value="MFD3222086.1"/>
    <property type="molecule type" value="Genomic_DNA"/>
</dbReference>
<feature type="transmembrane region" description="Helical" evidence="1">
    <location>
        <begin position="230"/>
        <end position="259"/>
    </location>
</feature>
<dbReference type="EMBL" id="CP002505">
    <property type="protein sequence ID" value="ADW75467.1"/>
    <property type="molecule type" value="Genomic_DNA"/>
</dbReference>
<dbReference type="Proteomes" id="UP001598201">
    <property type="component" value="Unassembled WGS sequence"/>
</dbReference>
<reference evidence="3 5" key="3">
    <citation type="submission" date="2024-09" db="EMBL/GenBank/DDBJ databases">
        <title>Genomes of Rahnella.</title>
        <authorList>
            <person name="Mnguni F.C."/>
            <person name="Shin G.Y."/>
            <person name="Coutinho T."/>
        </authorList>
    </citation>
    <scope>NUCLEOTIDE SEQUENCE [LARGE SCALE GENOMIC DNA]</scope>
    <source>
        <strain evidence="3 5">20WA0057</strain>
    </source>
</reference>
<keyword evidence="1" id="KW-0472">Membrane</keyword>
<sequence length="396" mass="43828">MSDNNQYNDNLHQVRFHGKGGEYFAIWLVNALLTIITLGIYSAWATVRRRRYFLGNTEINGDRFDYHAKPVQILKGRLLVIGGIIVFYILAALLPQLALLIALVFLALLPWVIIRSWRYNAIMTSYRGVRFNYHCKTGRAYWTMYLCPILLMLALYIPITAVVLIAVQMASISAILISVVLVAVALVPGVAAVQGIISAMTHDLYVNNLFFGNTAFRADLKKAAFIKYSLLGIVLFLPFLIIALWLMGSFFTTLLQMAYMGGMSEDMAGMMLMSNLFSFILAFIIMFVGALVVASYQVVAVRNYVFNQTQIGDRVKLRSSMKTMSYLGLLFTNALIVVCSLGLATPVAHVRSARYMAACTAVTGDLSLLEVQAHADTANTAVAEEVTQAFDLGVGM</sequence>
<proteinExistence type="predicted"/>
<dbReference type="OrthoDB" id="9765721at2"/>
<dbReference type="Proteomes" id="UP000007257">
    <property type="component" value="Chromosome"/>
</dbReference>
<evidence type="ECO:0000256" key="1">
    <source>
        <dbReference type="SAM" id="Phobius"/>
    </source>
</evidence>